<dbReference type="Proteomes" id="UP000077275">
    <property type="component" value="Unassembled WGS sequence"/>
</dbReference>
<keyword evidence="1" id="KW-0472">Membrane</keyword>
<reference evidence="3 4" key="1">
    <citation type="submission" date="2016-04" db="EMBL/GenBank/DDBJ databases">
        <title>Genome sequence of Methanobrevibacter cuticularis DSM 11139.</title>
        <authorList>
            <person name="Poehlein A."/>
            <person name="Seedorf H."/>
            <person name="Daniel R."/>
        </authorList>
    </citation>
    <scope>NUCLEOTIDE SEQUENCE [LARGE SCALE GENOMIC DNA]</scope>
    <source>
        <strain evidence="3 4">DSM 11139</strain>
    </source>
</reference>
<name>A0A166CLF1_9EURY</name>
<proteinExistence type="predicted"/>
<dbReference type="AlphaFoldDB" id="A0A166CLF1"/>
<dbReference type="OrthoDB" id="78487at2157"/>
<feature type="transmembrane region" description="Helical" evidence="1">
    <location>
        <begin position="112"/>
        <end position="130"/>
    </location>
</feature>
<gene>
    <name evidence="3" type="ORF">MBCUT_16770</name>
</gene>
<feature type="transmembrane region" description="Helical" evidence="1">
    <location>
        <begin position="41"/>
        <end position="59"/>
    </location>
</feature>
<evidence type="ECO:0000313" key="4">
    <source>
        <dbReference type="Proteomes" id="UP000077275"/>
    </source>
</evidence>
<dbReference type="STRING" id="47311.MBCUT_16770"/>
<feature type="transmembrane region" description="Helical" evidence="1">
    <location>
        <begin position="89"/>
        <end position="106"/>
    </location>
</feature>
<dbReference type="PATRIC" id="fig|47311.3.peg.1817"/>
<dbReference type="EMBL" id="LWMW01000126">
    <property type="protein sequence ID" value="KZX15217.1"/>
    <property type="molecule type" value="Genomic_DNA"/>
</dbReference>
<dbReference type="RefSeq" id="WP_067260224.1">
    <property type="nucleotide sequence ID" value="NZ_LWMW01000126.1"/>
</dbReference>
<organism evidence="3 4">
    <name type="scientific">Methanobrevibacter cuticularis</name>
    <dbReference type="NCBI Taxonomy" id="47311"/>
    <lineage>
        <taxon>Archaea</taxon>
        <taxon>Methanobacteriati</taxon>
        <taxon>Methanobacteriota</taxon>
        <taxon>Methanomada group</taxon>
        <taxon>Methanobacteria</taxon>
        <taxon>Methanobacteriales</taxon>
        <taxon>Methanobacteriaceae</taxon>
        <taxon>Methanobrevibacter</taxon>
    </lineage>
</organism>
<feature type="transmembrane region" description="Helical" evidence="1">
    <location>
        <begin position="164"/>
        <end position="184"/>
    </location>
</feature>
<keyword evidence="1" id="KW-0812">Transmembrane</keyword>
<protein>
    <recommendedName>
        <fullName evidence="2">Zinc-ribbon domain-containing protein</fullName>
    </recommendedName>
</protein>
<feature type="transmembrane region" description="Helical" evidence="1">
    <location>
        <begin position="65"/>
        <end position="82"/>
    </location>
</feature>
<feature type="transmembrane region" description="Helical" evidence="1">
    <location>
        <begin position="137"/>
        <end position="158"/>
    </location>
</feature>
<feature type="domain" description="Zinc-ribbon" evidence="2">
    <location>
        <begin position="4"/>
        <end position="25"/>
    </location>
</feature>
<dbReference type="Pfam" id="PF13240">
    <property type="entry name" value="Zn_Ribbon_1"/>
    <property type="match status" value="1"/>
</dbReference>
<evidence type="ECO:0000313" key="3">
    <source>
        <dbReference type="EMBL" id="KZX15217.1"/>
    </source>
</evidence>
<dbReference type="InterPro" id="IPR026870">
    <property type="entry name" value="Zinc_ribbon_dom"/>
</dbReference>
<keyword evidence="1" id="KW-1133">Transmembrane helix</keyword>
<accession>A0A166CLF1</accession>
<keyword evidence="4" id="KW-1185">Reference proteome</keyword>
<evidence type="ECO:0000259" key="2">
    <source>
        <dbReference type="Pfam" id="PF13240"/>
    </source>
</evidence>
<evidence type="ECO:0000256" key="1">
    <source>
        <dbReference type="SAM" id="Phobius"/>
    </source>
</evidence>
<sequence>MSKFCPECRKENKDNATFCKSCGGSLQEVYKNPLRDPNMRTLGFIGAGISLIGLIFHSLRFQESIIFIIPLIFFIIGTFYMYKSDKNGIIFLIIAGITYLLLNTLFRWVPLLYLIIILLLLILSVFGAYYSEKNNKIGGILLIISATVLIISISMSYFNNAFQIIGALIIGISGILCLLNLEVINKHINKK</sequence>
<comment type="caution">
    <text evidence="3">The sequence shown here is derived from an EMBL/GenBank/DDBJ whole genome shotgun (WGS) entry which is preliminary data.</text>
</comment>